<comment type="similarity">
    <text evidence="1">Belongs to the peptidase C40 family.</text>
</comment>
<keyword evidence="7" id="KW-1185">Reference proteome</keyword>
<reference evidence="6" key="1">
    <citation type="submission" date="2021-01" db="EMBL/GenBank/DDBJ databases">
        <title>Whole genome shotgun sequence of Acrocarpospora phusangensis NBRC 108782.</title>
        <authorList>
            <person name="Komaki H."/>
            <person name="Tamura T."/>
        </authorList>
    </citation>
    <scope>NUCLEOTIDE SEQUENCE</scope>
    <source>
        <strain evidence="6">NBRC 108782</strain>
    </source>
</reference>
<proteinExistence type="inferred from homology"/>
<protein>
    <recommendedName>
        <fullName evidence="5">NlpC/P60 domain-containing protein</fullName>
    </recommendedName>
</protein>
<evidence type="ECO:0000256" key="3">
    <source>
        <dbReference type="ARBA" id="ARBA00022801"/>
    </source>
</evidence>
<dbReference type="SUPFAM" id="SSF54001">
    <property type="entry name" value="Cysteine proteinases"/>
    <property type="match status" value="1"/>
</dbReference>
<evidence type="ECO:0000313" key="7">
    <source>
        <dbReference type="Proteomes" id="UP000640052"/>
    </source>
</evidence>
<dbReference type="Pfam" id="PF00877">
    <property type="entry name" value="NLPC_P60"/>
    <property type="match status" value="1"/>
</dbReference>
<feature type="domain" description="NlpC/P60" evidence="5">
    <location>
        <begin position="214"/>
        <end position="349"/>
    </location>
</feature>
<evidence type="ECO:0000313" key="6">
    <source>
        <dbReference type="EMBL" id="GIH27898.1"/>
    </source>
</evidence>
<dbReference type="InterPro" id="IPR000064">
    <property type="entry name" value="NLP_P60_dom"/>
</dbReference>
<evidence type="ECO:0000259" key="5">
    <source>
        <dbReference type="PROSITE" id="PS51935"/>
    </source>
</evidence>
<dbReference type="Proteomes" id="UP000640052">
    <property type="component" value="Unassembled WGS sequence"/>
</dbReference>
<dbReference type="CDD" id="cd13399">
    <property type="entry name" value="Slt35-like"/>
    <property type="match status" value="1"/>
</dbReference>
<evidence type="ECO:0000256" key="4">
    <source>
        <dbReference type="ARBA" id="ARBA00022807"/>
    </source>
</evidence>
<dbReference type="InterPro" id="IPR023346">
    <property type="entry name" value="Lysozyme-like_dom_sf"/>
</dbReference>
<dbReference type="PANTHER" id="PTHR47053">
    <property type="entry name" value="MUREIN DD-ENDOPEPTIDASE MEPH-RELATED"/>
    <property type="match status" value="1"/>
</dbReference>
<gene>
    <name evidence="6" type="ORF">Aph01nite_62080</name>
</gene>
<dbReference type="Gene3D" id="1.10.530.10">
    <property type="match status" value="1"/>
</dbReference>
<sequence>MNTSRLSWKWVAALLAVVVPLGLFGSIVLMTPLPGGMFGGGGAECAVDVGDLSATAKEDIPPEYLALYKKHGEAIGVQWNVLAAVGKRETDHGRSTLPGVRSGTNEAGAAGPMQFLISTWGGKARIEIPSEFNGYASDGDGDGIADVYNPADAILGAAKMLKRNGAPDDLRKAIFVYNRATWYVDQVLEIAERYAASGEIGLPPENNPDCAFEVQAPSEIVAEILDYALAQRGKPYRWGGTGPDAYDCSGIIYMAYRNAGLSIPRTTFGQWPFGEKIDAGDEQAGDLVFFNSGPGTSVNNPGHVGMVVSPGKMIEARCTLCGPIKVTTYKDRSGIVGYTRPLANADVMEQLKRLPLAAGQPSLGRTVIGSQSRWSGVGVRARVP</sequence>
<dbReference type="InterPro" id="IPR051202">
    <property type="entry name" value="Peptidase_C40"/>
</dbReference>
<keyword evidence="2" id="KW-0645">Protease</keyword>
<comment type="caution">
    <text evidence="6">The sequence shown here is derived from an EMBL/GenBank/DDBJ whole genome shotgun (WGS) entry which is preliminary data.</text>
</comment>
<dbReference type="EMBL" id="BOOA01000066">
    <property type="protein sequence ID" value="GIH27898.1"/>
    <property type="molecule type" value="Genomic_DNA"/>
</dbReference>
<dbReference type="AlphaFoldDB" id="A0A919QHW1"/>
<dbReference type="InterPro" id="IPR031304">
    <property type="entry name" value="SLT_2"/>
</dbReference>
<dbReference type="Pfam" id="PF13406">
    <property type="entry name" value="SLT_2"/>
    <property type="match status" value="1"/>
</dbReference>
<accession>A0A919QHW1</accession>
<name>A0A919QHW1_9ACTN</name>
<keyword evidence="3" id="KW-0378">Hydrolase</keyword>
<dbReference type="GO" id="GO:0006508">
    <property type="term" value="P:proteolysis"/>
    <property type="evidence" value="ECO:0007669"/>
    <property type="project" value="UniProtKB-KW"/>
</dbReference>
<dbReference type="SUPFAM" id="SSF53955">
    <property type="entry name" value="Lysozyme-like"/>
    <property type="match status" value="1"/>
</dbReference>
<evidence type="ECO:0000256" key="1">
    <source>
        <dbReference type="ARBA" id="ARBA00007074"/>
    </source>
</evidence>
<dbReference type="GO" id="GO:0008234">
    <property type="term" value="F:cysteine-type peptidase activity"/>
    <property type="evidence" value="ECO:0007669"/>
    <property type="project" value="UniProtKB-KW"/>
</dbReference>
<dbReference type="PANTHER" id="PTHR47053:SF1">
    <property type="entry name" value="MUREIN DD-ENDOPEPTIDASE MEPH-RELATED"/>
    <property type="match status" value="1"/>
</dbReference>
<dbReference type="InterPro" id="IPR038765">
    <property type="entry name" value="Papain-like_cys_pep_sf"/>
</dbReference>
<dbReference type="PROSITE" id="PS51935">
    <property type="entry name" value="NLPC_P60"/>
    <property type="match status" value="1"/>
</dbReference>
<keyword evidence="4" id="KW-0788">Thiol protease</keyword>
<evidence type="ECO:0000256" key="2">
    <source>
        <dbReference type="ARBA" id="ARBA00022670"/>
    </source>
</evidence>
<organism evidence="6 7">
    <name type="scientific">Acrocarpospora phusangensis</name>
    <dbReference type="NCBI Taxonomy" id="1070424"/>
    <lineage>
        <taxon>Bacteria</taxon>
        <taxon>Bacillati</taxon>
        <taxon>Actinomycetota</taxon>
        <taxon>Actinomycetes</taxon>
        <taxon>Streptosporangiales</taxon>
        <taxon>Streptosporangiaceae</taxon>
        <taxon>Acrocarpospora</taxon>
    </lineage>
</organism>
<dbReference type="RefSeq" id="WP_239162109.1">
    <property type="nucleotide sequence ID" value="NZ_BOOA01000066.1"/>
</dbReference>
<dbReference type="Gene3D" id="3.90.1720.10">
    <property type="entry name" value="endopeptidase domain like (from Nostoc punctiforme)"/>
    <property type="match status" value="1"/>
</dbReference>